<keyword evidence="4 7" id="KW-0812">Transmembrane</keyword>
<feature type="transmembrane region" description="Helical" evidence="7">
    <location>
        <begin position="12"/>
        <end position="36"/>
    </location>
</feature>
<evidence type="ECO:0000256" key="3">
    <source>
        <dbReference type="ARBA" id="ARBA00022475"/>
    </source>
</evidence>
<evidence type="ECO:0000256" key="4">
    <source>
        <dbReference type="ARBA" id="ARBA00022692"/>
    </source>
</evidence>
<keyword evidence="3" id="KW-1003">Cell membrane</keyword>
<comment type="subcellular location">
    <subcellularLocation>
        <location evidence="1 7">Cell membrane</location>
        <topology evidence="1 7">Multi-pass membrane protein</topology>
    </subcellularLocation>
</comment>
<keyword evidence="6 7" id="KW-0472">Membrane</keyword>
<dbReference type="PANTHER" id="PTHR43744">
    <property type="entry name" value="ABC TRANSPORTER PERMEASE PROTEIN MG189-RELATED-RELATED"/>
    <property type="match status" value="1"/>
</dbReference>
<dbReference type="RefSeq" id="WP_228106720.1">
    <property type="nucleotide sequence ID" value="NZ_CP101637.1"/>
</dbReference>
<feature type="transmembrane region" description="Helical" evidence="7">
    <location>
        <begin position="76"/>
        <end position="101"/>
    </location>
</feature>
<evidence type="ECO:0000313" key="9">
    <source>
        <dbReference type="EMBL" id="WMT82531.1"/>
    </source>
</evidence>
<accession>A0ABY9Q4N3</accession>
<proteinExistence type="inferred from homology"/>
<evidence type="ECO:0000256" key="7">
    <source>
        <dbReference type="RuleBase" id="RU363032"/>
    </source>
</evidence>
<sequence length="284" mass="31481">MQNAIPVKKSRGNSITFLILCALVIVFLAPILFIVINSFKGKFFISDNPFAFPTPETFVGITNYINGLERTGFLSAIGWSFFITIGSVVVIIFFTSMTAYYITRVKSKLTSAIYYLFVFSMIVPFQMVMFPMVKLADRLNLSNPIGMIALYLGFGAGLSVFMFSGFIKSIPLEIEEAAMIDGCNPLQTYFYIVLPILKPTSITVAILNAMWIWNDYLLPYLVIGLSTKYKTIPVVIQMLVGSNGNRDMGAMMAMLVLAIIPIIVFYLVCQKHIIEGVVAGAVKG</sequence>
<dbReference type="Pfam" id="PF00528">
    <property type="entry name" value="BPD_transp_1"/>
    <property type="match status" value="1"/>
</dbReference>
<feature type="transmembrane region" description="Helical" evidence="7">
    <location>
        <begin position="113"/>
        <end position="133"/>
    </location>
</feature>
<evidence type="ECO:0000259" key="8">
    <source>
        <dbReference type="PROSITE" id="PS50928"/>
    </source>
</evidence>
<evidence type="ECO:0000256" key="6">
    <source>
        <dbReference type="ARBA" id="ARBA00023136"/>
    </source>
</evidence>
<dbReference type="InterPro" id="IPR035906">
    <property type="entry name" value="MetI-like_sf"/>
</dbReference>
<evidence type="ECO:0000256" key="5">
    <source>
        <dbReference type="ARBA" id="ARBA00022989"/>
    </source>
</evidence>
<feature type="transmembrane region" description="Helical" evidence="7">
    <location>
        <begin position="188"/>
        <end position="213"/>
    </location>
</feature>
<comment type="similarity">
    <text evidence="7">Belongs to the binding-protein-dependent transport system permease family.</text>
</comment>
<keyword evidence="2 7" id="KW-0813">Transport</keyword>
<evidence type="ECO:0000313" key="10">
    <source>
        <dbReference type="Proteomes" id="UP001235030"/>
    </source>
</evidence>
<name>A0ABY9Q4N3_9FIRM</name>
<evidence type="ECO:0000256" key="2">
    <source>
        <dbReference type="ARBA" id="ARBA00022448"/>
    </source>
</evidence>
<keyword evidence="10" id="KW-1185">Reference proteome</keyword>
<reference evidence="9 10" key="1">
    <citation type="submission" date="2022-07" db="EMBL/GenBank/DDBJ databases">
        <title>Genome sequence of Terrisporobacter mayombei DSM6539.</title>
        <authorList>
            <person name="Boeer T."/>
            <person name="Bengelsdorf F.R."/>
            <person name="Daniel R."/>
            <person name="Poehlein A."/>
        </authorList>
    </citation>
    <scope>NUCLEOTIDE SEQUENCE [LARGE SCALE GENOMIC DNA]</scope>
    <source>
        <strain evidence="9 10">DSM 6539</strain>
    </source>
</reference>
<dbReference type="Gene3D" id="1.10.3720.10">
    <property type="entry name" value="MetI-like"/>
    <property type="match status" value="1"/>
</dbReference>
<gene>
    <name evidence="9" type="primary">melC</name>
    <name evidence="9" type="ORF">TEMA_29530</name>
</gene>
<dbReference type="Proteomes" id="UP001235030">
    <property type="component" value="Chromosome"/>
</dbReference>
<organism evidence="9 10">
    <name type="scientific">Terrisporobacter mayombei</name>
    <dbReference type="NCBI Taxonomy" id="1541"/>
    <lineage>
        <taxon>Bacteria</taxon>
        <taxon>Bacillati</taxon>
        <taxon>Bacillota</taxon>
        <taxon>Clostridia</taxon>
        <taxon>Peptostreptococcales</taxon>
        <taxon>Peptostreptococcaceae</taxon>
        <taxon>Terrisporobacter</taxon>
    </lineage>
</organism>
<keyword evidence="5 7" id="KW-1133">Transmembrane helix</keyword>
<dbReference type="InterPro" id="IPR000515">
    <property type="entry name" value="MetI-like"/>
</dbReference>
<feature type="transmembrane region" description="Helical" evidence="7">
    <location>
        <begin position="248"/>
        <end position="268"/>
    </location>
</feature>
<protein>
    <submittedName>
        <fullName evidence="9">Melibiose/raffinose/stachyose import permease protein MelC</fullName>
    </submittedName>
</protein>
<feature type="transmembrane region" description="Helical" evidence="7">
    <location>
        <begin position="145"/>
        <end position="167"/>
    </location>
</feature>
<dbReference type="SUPFAM" id="SSF161098">
    <property type="entry name" value="MetI-like"/>
    <property type="match status" value="1"/>
</dbReference>
<dbReference type="PROSITE" id="PS50928">
    <property type="entry name" value="ABC_TM1"/>
    <property type="match status" value="1"/>
</dbReference>
<dbReference type="PANTHER" id="PTHR43744:SF8">
    <property type="entry name" value="SN-GLYCEROL-3-PHOSPHATE TRANSPORT SYSTEM PERMEASE PROTEIN UGPE"/>
    <property type="match status" value="1"/>
</dbReference>
<feature type="domain" description="ABC transmembrane type-1" evidence="8">
    <location>
        <begin position="77"/>
        <end position="269"/>
    </location>
</feature>
<dbReference type="CDD" id="cd06261">
    <property type="entry name" value="TM_PBP2"/>
    <property type="match status" value="1"/>
</dbReference>
<dbReference type="EMBL" id="CP101637">
    <property type="protein sequence ID" value="WMT82531.1"/>
    <property type="molecule type" value="Genomic_DNA"/>
</dbReference>
<evidence type="ECO:0000256" key="1">
    <source>
        <dbReference type="ARBA" id="ARBA00004651"/>
    </source>
</evidence>